<organism evidence="1 2">
    <name type="scientific">Chryseobacterium piscicola</name>
    <dbReference type="NCBI Taxonomy" id="551459"/>
    <lineage>
        <taxon>Bacteria</taxon>
        <taxon>Pseudomonadati</taxon>
        <taxon>Bacteroidota</taxon>
        <taxon>Flavobacteriia</taxon>
        <taxon>Flavobacteriales</taxon>
        <taxon>Weeksellaceae</taxon>
        <taxon>Chryseobacterium group</taxon>
        <taxon>Chryseobacterium</taxon>
    </lineage>
</organism>
<proteinExistence type="predicted"/>
<comment type="caution">
    <text evidence="1">The sequence shown here is derived from an EMBL/GenBank/DDBJ whole genome shotgun (WGS) entry which is preliminary data.</text>
</comment>
<name>A0A2S7KG32_9FLAO</name>
<protein>
    <submittedName>
        <fullName evidence="1">Uncharacterized protein</fullName>
    </submittedName>
</protein>
<gene>
    <name evidence="1" type="ORF">B0A70_06495</name>
</gene>
<dbReference type="AlphaFoldDB" id="A0A2S7KG32"/>
<reference evidence="1 2" key="1">
    <citation type="submission" date="2016-11" db="EMBL/GenBank/DDBJ databases">
        <title>Whole genomes of Flavobacteriaceae.</title>
        <authorList>
            <person name="Stine C."/>
            <person name="Li C."/>
            <person name="Tadesse D."/>
        </authorList>
    </citation>
    <scope>NUCLEOTIDE SEQUENCE [LARGE SCALE GENOMIC DNA]</scope>
    <source>
        <strain evidence="1 2">DSM 21068</strain>
    </source>
</reference>
<dbReference type="EMBL" id="MUGO01000008">
    <property type="protein sequence ID" value="PQA94967.1"/>
    <property type="molecule type" value="Genomic_DNA"/>
</dbReference>
<sequence>MKVLIFQRSGKFRISLIISVFLEPLLLKKKSNKIEFLQVGLFYAGSVSRVELFYAVFEIRWDYFTEVSDLGKD</sequence>
<evidence type="ECO:0000313" key="2">
    <source>
        <dbReference type="Proteomes" id="UP000238314"/>
    </source>
</evidence>
<dbReference type="Proteomes" id="UP000238314">
    <property type="component" value="Unassembled WGS sequence"/>
</dbReference>
<evidence type="ECO:0000313" key="1">
    <source>
        <dbReference type="EMBL" id="PQA94967.1"/>
    </source>
</evidence>
<keyword evidence="2" id="KW-1185">Reference proteome</keyword>
<accession>A0A2S7KG32</accession>